<dbReference type="KEGG" id="bcw:Q7M_1569"/>
<dbReference type="Pfam" id="PF00921">
    <property type="entry name" value="Lipoprotein_2"/>
    <property type="match status" value="1"/>
</dbReference>
<evidence type="ECO:0000313" key="10">
    <source>
        <dbReference type="Proteomes" id="UP000005212"/>
    </source>
</evidence>
<proteinExistence type="predicted"/>
<evidence type="ECO:0000313" key="9">
    <source>
        <dbReference type="EMBL" id="AFI31957.1"/>
    </source>
</evidence>
<keyword evidence="4 8" id="KW-0472">Membrane</keyword>
<comment type="function">
    <text evidence="1 8">The Vlp and Vsp proteins are antigenically distinct proteins, only one vlp or vsp gene is transcriptionally active at any one time. Switching between these genes is a mechanism of host immune response evasion.</text>
</comment>
<organism evidence="9 10">
    <name type="scientific">Borrelia crocidurae (strain Achema)</name>
    <dbReference type="NCBI Taxonomy" id="1155096"/>
    <lineage>
        <taxon>Bacteria</taxon>
        <taxon>Pseudomonadati</taxon>
        <taxon>Spirochaetota</taxon>
        <taxon>Spirochaetia</taxon>
        <taxon>Spirochaetales</taxon>
        <taxon>Borreliaceae</taxon>
        <taxon>Borrelia</taxon>
    </lineage>
</organism>
<sequence length="225" mass="22902">MKGKLGKILEENGNYLKVKEKVEECIGEIGKIEAGAKIAFSGANGGDVIGNAVSAGHGATPSSKNSIVSLVKGIKAIVGVILKDSEGNAEATKIGDEDKKKVGNLFVGDNGKDEAKEGNISKAAASIGTVSGADILKAIAKSKEDPKVDNAEGINAATDAAEIAVAPAKDDKKEIKKRPQQKKDAVIAGGMALRGMAKGGKFAAKSNEEKSAHVVNVAVASAVNK</sequence>
<accession>I0FEQ1</accession>
<evidence type="ECO:0000256" key="3">
    <source>
        <dbReference type="ARBA" id="ARBA00022729"/>
    </source>
</evidence>
<protein>
    <recommendedName>
        <fullName evidence="8">Variable large protein</fullName>
    </recommendedName>
</protein>
<evidence type="ECO:0000256" key="5">
    <source>
        <dbReference type="ARBA" id="ARBA00023139"/>
    </source>
</evidence>
<keyword evidence="5 8" id="KW-0564">Palmitate</keyword>
<keyword evidence="9" id="KW-0614">Plasmid</keyword>
<keyword evidence="3" id="KW-0732">Signal</keyword>
<evidence type="ECO:0000256" key="2">
    <source>
        <dbReference type="ARBA" id="ARBA00004459"/>
    </source>
</evidence>
<name>I0FEQ1_BORCA</name>
<keyword evidence="6 8" id="KW-0998">Cell outer membrane</keyword>
<dbReference type="AlphaFoldDB" id="I0FEQ1"/>
<evidence type="ECO:0000256" key="1">
    <source>
        <dbReference type="ARBA" id="ARBA00003932"/>
    </source>
</evidence>
<evidence type="ECO:0000256" key="8">
    <source>
        <dbReference type="RuleBase" id="RU363105"/>
    </source>
</evidence>
<gene>
    <name evidence="9" type="ordered locus">Q7M_1569</name>
</gene>
<dbReference type="Proteomes" id="UP000005212">
    <property type="component" value="Plasmid unnamed20"/>
</dbReference>
<reference evidence="9 10" key="1">
    <citation type="journal article" date="2012" name="J. Bacteriol.">
        <title>Complete Genome Sequence of Borrelia crocidurae.</title>
        <authorList>
            <person name="Elbir H."/>
            <person name="Gimenez G."/>
            <person name="Robert C."/>
            <person name="Bergstrom S."/>
            <person name="Cutler S."/>
            <person name="Raoult D."/>
            <person name="Drancourt M."/>
        </authorList>
    </citation>
    <scope>NUCLEOTIDE SEQUENCE [LARGE SCALE GENOMIC DNA]</scope>
    <source>
        <strain evidence="9 10">Achema</strain>
        <plasmid evidence="10">unnamed20</plasmid>
    </source>
</reference>
<dbReference type="GO" id="GO:0009279">
    <property type="term" value="C:cell outer membrane"/>
    <property type="evidence" value="ECO:0007669"/>
    <property type="project" value="UniProtKB-SubCell"/>
</dbReference>
<geneLocation type="plasmid" evidence="10">
    <name>unnamed20</name>
</geneLocation>
<keyword evidence="7 8" id="KW-0449">Lipoprotein</keyword>
<dbReference type="SUPFAM" id="SSF74748">
    <property type="entry name" value="Variable surface antigen VlsE"/>
    <property type="match status" value="1"/>
</dbReference>
<dbReference type="EMBL" id="CP003446">
    <property type="protein sequence ID" value="AFI31957.1"/>
    <property type="molecule type" value="Genomic_DNA"/>
</dbReference>
<dbReference type="InterPro" id="IPR000680">
    <property type="entry name" value="Borrelia_lipo"/>
</dbReference>
<dbReference type="HOGENOM" id="CLU_054711_0_0_12"/>
<evidence type="ECO:0000256" key="4">
    <source>
        <dbReference type="ARBA" id="ARBA00023136"/>
    </source>
</evidence>
<evidence type="ECO:0000256" key="6">
    <source>
        <dbReference type="ARBA" id="ARBA00023237"/>
    </source>
</evidence>
<reference evidence="10" key="2">
    <citation type="submission" date="2012-03" db="EMBL/GenBank/DDBJ databases">
        <title>Complete genome sequence of Borrelia crocidurae.</title>
        <authorList>
            <person name="Elbir H."/>
            <person name="Gimenez G."/>
            <person name="Robert C."/>
            <person name="Raoult D."/>
            <person name="Drancourt M."/>
        </authorList>
    </citation>
    <scope>NUCLEOTIDE SEQUENCE [LARGE SCALE GENOMIC DNA]</scope>
    <source>
        <strain evidence="10">Achema</strain>
        <plasmid evidence="10">unnamed20</plasmid>
    </source>
</reference>
<comment type="subcellular location">
    <subcellularLocation>
        <location evidence="2 8">Cell outer membrane</location>
        <topology evidence="2 8">Lipid-anchor</topology>
    </subcellularLocation>
</comment>
<feature type="non-terminal residue" evidence="9">
    <location>
        <position position="225"/>
    </location>
</feature>
<evidence type="ECO:0000256" key="7">
    <source>
        <dbReference type="ARBA" id="ARBA00023288"/>
    </source>
</evidence>